<dbReference type="HOGENOM" id="CLU_1267634_0_0_1"/>
<dbReference type="InterPro" id="IPR029148">
    <property type="entry name" value="FACT-SPT16_Nlobe"/>
</dbReference>
<dbReference type="SMART" id="SM01285">
    <property type="entry name" value="FACT-Spt16_Nlob"/>
    <property type="match status" value="1"/>
</dbReference>
<evidence type="ECO:0000313" key="4">
    <source>
        <dbReference type="Proteomes" id="UP000054485"/>
    </source>
</evidence>
<dbReference type="GO" id="GO:0006281">
    <property type="term" value="P:DNA repair"/>
    <property type="evidence" value="ECO:0007669"/>
    <property type="project" value="UniProtKB-UniRule"/>
</dbReference>
<gene>
    <name evidence="3" type="ORF">CY34DRAFT_764259</name>
</gene>
<comment type="subcellular location">
    <subcellularLocation>
        <location evidence="1">Nucleus</location>
    </subcellularLocation>
    <subcellularLocation>
        <location evidence="1">Chromosome</location>
    </subcellularLocation>
</comment>
<reference evidence="3 4" key="1">
    <citation type="submission" date="2014-04" db="EMBL/GenBank/DDBJ databases">
        <authorList>
            <consortium name="DOE Joint Genome Institute"/>
            <person name="Kuo A."/>
            <person name="Ruytinx J."/>
            <person name="Rineau F."/>
            <person name="Colpaert J."/>
            <person name="Kohler A."/>
            <person name="Nagy L.G."/>
            <person name="Floudas D."/>
            <person name="Copeland A."/>
            <person name="Barry K.W."/>
            <person name="Cichocki N."/>
            <person name="Veneault-Fourrey C."/>
            <person name="LaButti K."/>
            <person name="Lindquist E.A."/>
            <person name="Lipzen A."/>
            <person name="Lundell T."/>
            <person name="Morin E."/>
            <person name="Murat C."/>
            <person name="Sun H."/>
            <person name="Tunlid A."/>
            <person name="Henrissat B."/>
            <person name="Grigoriev I.V."/>
            <person name="Hibbett D.S."/>
            <person name="Martin F."/>
            <person name="Nordberg H.P."/>
            <person name="Cantor M.N."/>
            <person name="Hua S.X."/>
        </authorList>
    </citation>
    <scope>NUCLEOTIDE SEQUENCE [LARGE SCALE GENOMIC DNA]</scope>
    <source>
        <strain evidence="3 4">UH-Slu-Lm8-n1</strain>
    </source>
</reference>
<keyword evidence="1" id="KW-0804">Transcription</keyword>
<dbReference type="AlphaFoldDB" id="A0A0C9ZSG1"/>
<dbReference type="OrthoDB" id="2628863at2759"/>
<keyword evidence="1" id="KW-0158">Chromosome</keyword>
<dbReference type="PANTHER" id="PTHR13980:SF15">
    <property type="entry name" value="FACT COMPLEX SUBUNIT SPT16"/>
    <property type="match status" value="1"/>
</dbReference>
<feature type="domain" description="FACT complex subunit SPT16 N-terminal lobe" evidence="2">
    <location>
        <begin position="5"/>
        <end position="169"/>
    </location>
</feature>
<dbReference type="InterPro" id="IPR040258">
    <property type="entry name" value="Spt16"/>
</dbReference>
<dbReference type="InterPro" id="IPR029149">
    <property type="entry name" value="Creatin/AminoP/Spt16_N"/>
</dbReference>
<dbReference type="InParanoid" id="A0A0C9ZSG1"/>
<proteinExistence type="inferred from homology"/>
<comment type="subunit">
    <text evidence="1">Component of the FACT complex.</text>
</comment>
<dbReference type="GO" id="GO:0006368">
    <property type="term" value="P:transcription elongation by RNA polymerase II"/>
    <property type="evidence" value="ECO:0007669"/>
    <property type="project" value="TreeGrafter"/>
</dbReference>
<protein>
    <recommendedName>
        <fullName evidence="1">FACT complex subunit</fullName>
    </recommendedName>
</protein>
<keyword evidence="1" id="KW-0234">DNA repair</keyword>
<comment type="function">
    <text evidence="1">Component of the FACT complex, a general chromatin factor that acts to reorganize nucleosomes. The FACT complex is involved in multiple processes that require DNA as a template such as mRNA elongation, DNA replication and DNA repair. During transcription elongation the FACT complex acts as a histone chaperone that both destabilizes and restores nucleosomal structure. It facilitates the passage of RNA polymerase II and transcription by promoting the dissociation of one histone H2A-H2B dimer from the nucleosome, then subsequently promotes the reestablishment of the nucleosome following the passage of RNA polymerase II.</text>
</comment>
<sequence>MQVQLNKQLIGSRLKNVYDGWRNASQNDEYGSIADAEALLLLSGDPAGEDEPVRKGTAFQTWLLGYEFPSTLLLFQKDKLLILCSASKAKFLHQIKEGNPPVPVEILVQAKAKEPPSDALPKFVEAYTSFKRFGSLMKEACTGKLMTEWEQGVSKADKKPELVDMAPALSAFMAVKDEEEMVCSRIASGSQRSSNAQRRNASIRRQILLPLCLFTTSF</sequence>
<keyword evidence="1" id="KW-0539">Nucleus</keyword>
<accession>A0A0C9ZSG1</accession>
<evidence type="ECO:0000259" key="2">
    <source>
        <dbReference type="SMART" id="SM01285"/>
    </source>
</evidence>
<dbReference type="GO" id="GO:0035101">
    <property type="term" value="C:FACT complex"/>
    <property type="evidence" value="ECO:0007669"/>
    <property type="project" value="UniProtKB-UniRule"/>
</dbReference>
<dbReference type="PANTHER" id="PTHR13980">
    <property type="entry name" value="CDC68 RELATED"/>
    <property type="match status" value="1"/>
</dbReference>
<keyword evidence="1" id="KW-0235">DNA replication</keyword>
<reference evidence="4" key="2">
    <citation type="submission" date="2015-01" db="EMBL/GenBank/DDBJ databases">
        <title>Evolutionary Origins and Diversification of the Mycorrhizal Mutualists.</title>
        <authorList>
            <consortium name="DOE Joint Genome Institute"/>
            <consortium name="Mycorrhizal Genomics Consortium"/>
            <person name="Kohler A."/>
            <person name="Kuo A."/>
            <person name="Nagy L.G."/>
            <person name="Floudas D."/>
            <person name="Copeland A."/>
            <person name="Barry K.W."/>
            <person name="Cichocki N."/>
            <person name="Veneault-Fourrey C."/>
            <person name="LaButti K."/>
            <person name="Lindquist E.A."/>
            <person name="Lipzen A."/>
            <person name="Lundell T."/>
            <person name="Morin E."/>
            <person name="Murat C."/>
            <person name="Riley R."/>
            <person name="Ohm R."/>
            <person name="Sun H."/>
            <person name="Tunlid A."/>
            <person name="Henrissat B."/>
            <person name="Grigoriev I.V."/>
            <person name="Hibbett D.S."/>
            <person name="Martin F."/>
        </authorList>
    </citation>
    <scope>NUCLEOTIDE SEQUENCE [LARGE SCALE GENOMIC DNA]</scope>
    <source>
        <strain evidence="4">UH-Slu-Lm8-n1</strain>
    </source>
</reference>
<evidence type="ECO:0000256" key="1">
    <source>
        <dbReference type="RuleBase" id="RU367052"/>
    </source>
</evidence>
<keyword evidence="1" id="KW-0227">DNA damage</keyword>
<dbReference type="Pfam" id="PF14826">
    <property type="entry name" value="FACT-Spt16_Nlob"/>
    <property type="match status" value="1"/>
</dbReference>
<keyword evidence="1" id="KW-0805">Transcription regulation</keyword>
<dbReference type="Gene3D" id="3.40.350.10">
    <property type="entry name" value="Creatinase/prolidase N-terminal domain"/>
    <property type="match status" value="1"/>
</dbReference>
<keyword evidence="4" id="KW-1185">Reference proteome</keyword>
<dbReference type="Proteomes" id="UP000054485">
    <property type="component" value="Unassembled WGS sequence"/>
</dbReference>
<organism evidence="3 4">
    <name type="scientific">Suillus luteus UH-Slu-Lm8-n1</name>
    <dbReference type="NCBI Taxonomy" id="930992"/>
    <lineage>
        <taxon>Eukaryota</taxon>
        <taxon>Fungi</taxon>
        <taxon>Dikarya</taxon>
        <taxon>Basidiomycota</taxon>
        <taxon>Agaricomycotina</taxon>
        <taxon>Agaricomycetes</taxon>
        <taxon>Agaricomycetidae</taxon>
        <taxon>Boletales</taxon>
        <taxon>Suillineae</taxon>
        <taxon>Suillaceae</taxon>
        <taxon>Suillus</taxon>
    </lineage>
</organism>
<evidence type="ECO:0000313" key="3">
    <source>
        <dbReference type="EMBL" id="KIK40745.1"/>
    </source>
</evidence>
<comment type="similarity">
    <text evidence="1">Belongs to the peptidase M24 family. SPT16 subfamily.</text>
</comment>
<dbReference type="GO" id="GO:0031491">
    <property type="term" value="F:nucleosome binding"/>
    <property type="evidence" value="ECO:0007669"/>
    <property type="project" value="TreeGrafter"/>
</dbReference>
<dbReference type="STRING" id="930992.A0A0C9ZSG1"/>
<dbReference type="GO" id="GO:0006260">
    <property type="term" value="P:DNA replication"/>
    <property type="evidence" value="ECO:0007669"/>
    <property type="project" value="UniProtKB-KW"/>
</dbReference>
<name>A0A0C9ZSG1_9AGAM</name>
<dbReference type="EMBL" id="KN835291">
    <property type="protein sequence ID" value="KIK40745.1"/>
    <property type="molecule type" value="Genomic_DNA"/>
</dbReference>